<sequence>MKDAPLFLVLDACVLMSSIVRPLLLDLAGDGWFAPVWSARIGEEWRRNAARIWGRPAAELDAEWASMCSRFAGADPGDLSAYEAGLRYSDPKDWHVIAAGLASRARAPGPATPLVRVLTWNLKDFDRAELRRQGLAAWDPDRQLADWLQAGPARIAPRLAGATDYARALGREEPLVDTLRRERLFRTARLMQAIGTEPAGKAGA</sequence>
<dbReference type="Proteomes" id="UP001501671">
    <property type="component" value="Unassembled WGS sequence"/>
</dbReference>
<dbReference type="EMBL" id="BAABFO010000036">
    <property type="protein sequence ID" value="GAA4343012.1"/>
    <property type="molecule type" value="Genomic_DNA"/>
</dbReference>
<reference evidence="2" key="1">
    <citation type="journal article" date="2019" name="Int. J. Syst. Evol. Microbiol.">
        <title>The Global Catalogue of Microorganisms (GCM) 10K type strain sequencing project: providing services to taxonomists for standard genome sequencing and annotation.</title>
        <authorList>
            <consortium name="The Broad Institute Genomics Platform"/>
            <consortium name="The Broad Institute Genome Sequencing Center for Infectious Disease"/>
            <person name="Wu L."/>
            <person name="Ma J."/>
        </authorList>
    </citation>
    <scope>NUCLEOTIDE SEQUENCE [LARGE SCALE GENOMIC DNA]</scope>
    <source>
        <strain evidence="2">JCM 17666</strain>
    </source>
</reference>
<evidence type="ECO:0000313" key="1">
    <source>
        <dbReference type="EMBL" id="GAA4343012.1"/>
    </source>
</evidence>
<accession>A0ABP8HR39</accession>
<name>A0ABP8HR39_9BURK</name>
<protein>
    <submittedName>
        <fullName evidence="1">PIN domain-containing protein</fullName>
    </submittedName>
</protein>
<organism evidence="1 2">
    <name type="scientific">Pigmentiphaga soli</name>
    <dbReference type="NCBI Taxonomy" id="1007095"/>
    <lineage>
        <taxon>Bacteria</taxon>
        <taxon>Pseudomonadati</taxon>
        <taxon>Pseudomonadota</taxon>
        <taxon>Betaproteobacteria</taxon>
        <taxon>Burkholderiales</taxon>
        <taxon>Alcaligenaceae</taxon>
        <taxon>Pigmentiphaga</taxon>
    </lineage>
</organism>
<comment type="caution">
    <text evidence="1">The sequence shown here is derived from an EMBL/GenBank/DDBJ whole genome shotgun (WGS) entry which is preliminary data.</text>
</comment>
<proteinExistence type="predicted"/>
<gene>
    <name evidence="1" type="ORF">GCM10023144_45550</name>
</gene>
<keyword evidence="2" id="KW-1185">Reference proteome</keyword>
<evidence type="ECO:0000313" key="2">
    <source>
        <dbReference type="Proteomes" id="UP001501671"/>
    </source>
</evidence>